<feature type="transmembrane region" description="Helical" evidence="1">
    <location>
        <begin position="133"/>
        <end position="151"/>
    </location>
</feature>
<name>A0A561DEF0_9BACI</name>
<dbReference type="InterPro" id="IPR018719">
    <property type="entry name" value="DUF2243_membrane"/>
</dbReference>
<dbReference type="AlphaFoldDB" id="A0A561DEF0"/>
<dbReference type="EMBL" id="VIVN01000005">
    <property type="protein sequence ID" value="TWE01757.1"/>
    <property type="molecule type" value="Genomic_DNA"/>
</dbReference>
<keyword evidence="1" id="KW-0812">Transmembrane</keyword>
<reference evidence="2 3" key="1">
    <citation type="submission" date="2019-06" db="EMBL/GenBank/DDBJ databases">
        <title>Sorghum-associated microbial communities from plants grown in Nebraska, USA.</title>
        <authorList>
            <person name="Schachtman D."/>
        </authorList>
    </citation>
    <scope>NUCLEOTIDE SEQUENCE [LARGE SCALE GENOMIC DNA]</scope>
    <source>
        <strain evidence="2 3">2482</strain>
    </source>
</reference>
<evidence type="ECO:0000313" key="3">
    <source>
        <dbReference type="Proteomes" id="UP000319671"/>
    </source>
</evidence>
<feature type="transmembrane region" description="Helical" evidence="1">
    <location>
        <begin position="64"/>
        <end position="82"/>
    </location>
</feature>
<keyword evidence="1" id="KW-1133">Transmembrane helix</keyword>
<comment type="caution">
    <text evidence="2">The sequence shown here is derived from an EMBL/GenBank/DDBJ whole genome shotgun (WGS) entry which is preliminary data.</text>
</comment>
<proteinExistence type="predicted"/>
<evidence type="ECO:0000313" key="2">
    <source>
        <dbReference type="EMBL" id="TWE01757.1"/>
    </source>
</evidence>
<keyword evidence="3" id="KW-1185">Reference proteome</keyword>
<feature type="transmembrane region" description="Helical" evidence="1">
    <location>
        <begin position="21"/>
        <end position="44"/>
    </location>
</feature>
<feature type="transmembrane region" description="Helical" evidence="1">
    <location>
        <begin position="94"/>
        <end position="113"/>
    </location>
</feature>
<accession>A0A561DEF0</accession>
<dbReference type="Pfam" id="PF10002">
    <property type="entry name" value="DUF2243"/>
    <property type="match status" value="1"/>
</dbReference>
<gene>
    <name evidence="2" type="ORF">FB550_105125</name>
</gene>
<organism evidence="2 3">
    <name type="scientific">Neobacillus bataviensis</name>
    <dbReference type="NCBI Taxonomy" id="220685"/>
    <lineage>
        <taxon>Bacteria</taxon>
        <taxon>Bacillati</taxon>
        <taxon>Bacillota</taxon>
        <taxon>Bacilli</taxon>
        <taxon>Bacillales</taxon>
        <taxon>Bacillaceae</taxon>
        <taxon>Neobacillus</taxon>
    </lineage>
</organism>
<sequence>MKSLVHSRSSKDLSTHLKKNLWSGVFFGIGLVAFIDETVFHQLLHWHHFYDKATTAIGLVSDGFFHAFSWFLTVGGLFMMADVRRRKVWQPKEWVAGVLLGAGGFQLYDGIIQHKLMRLHQIRYHVNIVPYDMVWHITSVLMVLIGIVLLVRFAKKTGAVSENAQ</sequence>
<dbReference type="Proteomes" id="UP000319671">
    <property type="component" value="Unassembled WGS sequence"/>
</dbReference>
<evidence type="ECO:0000256" key="1">
    <source>
        <dbReference type="SAM" id="Phobius"/>
    </source>
</evidence>
<keyword evidence="1" id="KW-0472">Membrane</keyword>
<protein>
    <submittedName>
        <fullName evidence="2">Putative membrane protein</fullName>
    </submittedName>
</protein>